<feature type="transmembrane region" description="Helical" evidence="1">
    <location>
        <begin position="453"/>
        <end position="475"/>
    </location>
</feature>
<proteinExistence type="predicted"/>
<gene>
    <name evidence="2" type="ORF">Taro_045500</name>
</gene>
<protein>
    <submittedName>
        <fullName evidence="2">Uncharacterized protein</fullName>
    </submittedName>
</protein>
<evidence type="ECO:0000313" key="2">
    <source>
        <dbReference type="EMBL" id="MQM12581.1"/>
    </source>
</evidence>
<evidence type="ECO:0000256" key="1">
    <source>
        <dbReference type="SAM" id="Phobius"/>
    </source>
</evidence>
<evidence type="ECO:0000313" key="3">
    <source>
        <dbReference type="Proteomes" id="UP000652761"/>
    </source>
</evidence>
<organism evidence="2 3">
    <name type="scientific">Colocasia esculenta</name>
    <name type="common">Wild taro</name>
    <name type="synonym">Arum esculentum</name>
    <dbReference type="NCBI Taxonomy" id="4460"/>
    <lineage>
        <taxon>Eukaryota</taxon>
        <taxon>Viridiplantae</taxon>
        <taxon>Streptophyta</taxon>
        <taxon>Embryophyta</taxon>
        <taxon>Tracheophyta</taxon>
        <taxon>Spermatophyta</taxon>
        <taxon>Magnoliopsida</taxon>
        <taxon>Liliopsida</taxon>
        <taxon>Araceae</taxon>
        <taxon>Aroideae</taxon>
        <taxon>Colocasieae</taxon>
        <taxon>Colocasia</taxon>
    </lineage>
</organism>
<feature type="non-terminal residue" evidence="2">
    <location>
        <position position="1"/>
    </location>
</feature>
<keyword evidence="1" id="KW-1133">Transmembrane helix</keyword>
<dbReference type="Proteomes" id="UP000652761">
    <property type="component" value="Unassembled WGS sequence"/>
</dbReference>
<feature type="transmembrane region" description="Helical" evidence="1">
    <location>
        <begin position="274"/>
        <end position="296"/>
    </location>
</feature>
<reference evidence="2" key="1">
    <citation type="submission" date="2017-07" db="EMBL/GenBank/DDBJ databases">
        <title>Taro Niue Genome Assembly and Annotation.</title>
        <authorList>
            <person name="Atibalentja N."/>
            <person name="Keating K."/>
            <person name="Fields C.J."/>
        </authorList>
    </citation>
    <scope>NUCLEOTIDE SEQUENCE</scope>
    <source>
        <strain evidence="2">Niue_2</strain>
        <tissue evidence="2">Leaf</tissue>
    </source>
</reference>
<feature type="transmembrane region" description="Helical" evidence="1">
    <location>
        <begin position="379"/>
        <end position="400"/>
    </location>
</feature>
<keyword evidence="1" id="KW-0812">Transmembrane</keyword>
<feature type="transmembrane region" description="Helical" evidence="1">
    <location>
        <begin position="353"/>
        <end position="372"/>
    </location>
</feature>
<dbReference type="AlphaFoldDB" id="A0A843X2W2"/>
<feature type="transmembrane region" description="Helical" evidence="1">
    <location>
        <begin position="420"/>
        <end position="441"/>
    </location>
</feature>
<accession>A0A843X2W2</accession>
<comment type="caution">
    <text evidence="2">The sequence shown here is derived from an EMBL/GenBank/DDBJ whole genome shotgun (WGS) entry which is preliminary data.</text>
</comment>
<keyword evidence="3" id="KW-1185">Reference proteome</keyword>
<name>A0A843X2W2_COLES</name>
<dbReference type="EMBL" id="NMUH01005366">
    <property type="protein sequence ID" value="MQM12581.1"/>
    <property type="molecule type" value="Genomic_DNA"/>
</dbReference>
<sequence length="766" mass="83094">IHVAFYLRVAMGFSSLSGFGVCWLRIRRRHPGCRDLVATGWSSPSCSEGDAPVVAFWLPVFLAVVCALVGRRSSWRFPGGVSCVPTPDCYLCNPFLGAVRGGTGVCSSLTSWRVRGSWWFCLWDLNLEEVWGSRGCDSGLMWLLRCSESFFSRRVRAEGCFRIVFDSAGSAGVVSGPTLVVSRGITPFRCFVVLCSRSVGGGANFGVPGGGPGGRVITVVASFPAGFKCELQKSVVAIAGCACYERGCWFTRAAIEFVSQSKVSLPRWLSPCCWGVYCVGCVFGLACLCVVVHYALLIVNSGELLLEFFSVGSGGSEDYPVLASVCCYATSGSEVCCPFGWCVLAGFPRAVPWWFWWRFSQDLLATALGVLVEVLHRAALCQVVVPLTMCLAVVLARWFASLLAPYVLSQMVEEACGVSSSSVFCGLLGLVVLYHGFWCHVAHRGDLRGEGPFPLSCLELELVALLVHVVSLWAIGHGDLLCRLLLCRFLDAWLDDVGQRALCALEVLISVWCVPLSAYVVEAMPCVCVLLRADVVVALLKLLIFMRFSCVSLVESPLQLALCRFGAGVAYSTLLGLRFLACGFWQVGELPPFFSGILERGGTGELVAEQWSGVVESRQVSCRDTRQKVTCNLSRSGGGRLVVAFPSALQFLFPIVAEDGSCPSWALPSDEERDGSIHRVLNLKVTPFVSLSGCDRIHVAFFLRVTTGFSSPSGFGVCWLRIRRRHPGRRDLVVTGWWSPSCSEGDALVVALWLPVFLAVVCALVG</sequence>
<feature type="transmembrane region" description="Helical" evidence="1">
    <location>
        <begin position="51"/>
        <end position="70"/>
    </location>
</feature>
<keyword evidence="1" id="KW-0472">Membrane</keyword>
<feature type="transmembrane region" description="Helical" evidence="1">
    <location>
        <begin position="5"/>
        <end position="26"/>
    </location>
</feature>